<feature type="site" description="Transition state stabilizer" evidence="9">
    <location>
        <position position="18"/>
    </location>
</feature>
<evidence type="ECO:0000256" key="8">
    <source>
        <dbReference type="ARBA" id="ARBA00029346"/>
    </source>
</evidence>
<evidence type="ECO:0000313" key="12">
    <source>
        <dbReference type="Proteomes" id="UP000774000"/>
    </source>
</evidence>
<dbReference type="Pfam" id="PF01467">
    <property type="entry name" value="CTP_transf_like"/>
    <property type="match status" value="1"/>
</dbReference>
<dbReference type="InterPro" id="IPR014729">
    <property type="entry name" value="Rossmann-like_a/b/a_fold"/>
</dbReference>
<evidence type="ECO:0000256" key="3">
    <source>
        <dbReference type="ARBA" id="ARBA00022695"/>
    </source>
</evidence>
<name>A0A939BMG5_9FIRM</name>
<dbReference type="NCBIfam" id="TIGR01510">
    <property type="entry name" value="coaD_prev_kdtB"/>
    <property type="match status" value="1"/>
</dbReference>
<dbReference type="NCBIfam" id="TIGR00125">
    <property type="entry name" value="cyt_tran_rel"/>
    <property type="match status" value="1"/>
</dbReference>
<evidence type="ECO:0000256" key="7">
    <source>
        <dbReference type="ARBA" id="ARBA00022993"/>
    </source>
</evidence>
<reference evidence="11" key="1">
    <citation type="submission" date="2021-01" db="EMBL/GenBank/DDBJ databases">
        <title>Genomic Encyclopedia of Type Strains, Phase IV (KMG-IV): sequencing the most valuable type-strain genomes for metagenomic binning, comparative biology and taxonomic classification.</title>
        <authorList>
            <person name="Goeker M."/>
        </authorList>
    </citation>
    <scope>NUCLEOTIDE SEQUENCE</scope>
    <source>
        <strain evidence="11">DSM 23230</strain>
    </source>
</reference>
<comment type="pathway">
    <text evidence="9">Cofactor biosynthesis; coenzyme A biosynthesis; CoA from (R)-pantothenate: step 4/5.</text>
</comment>
<dbReference type="PRINTS" id="PR01020">
    <property type="entry name" value="LPSBIOSNTHSS"/>
</dbReference>
<dbReference type="PANTHER" id="PTHR21342:SF1">
    <property type="entry name" value="PHOSPHOPANTETHEINE ADENYLYLTRANSFERASE"/>
    <property type="match status" value="1"/>
</dbReference>
<keyword evidence="7 9" id="KW-0173">Coenzyme A biosynthesis</keyword>
<dbReference type="InterPro" id="IPR004821">
    <property type="entry name" value="Cyt_trans-like"/>
</dbReference>
<feature type="binding site" evidence="9">
    <location>
        <position position="99"/>
    </location>
    <ligand>
        <name>ATP</name>
        <dbReference type="ChEBI" id="CHEBI:30616"/>
    </ligand>
</feature>
<accession>A0A939BMG5</accession>
<comment type="subcellular location">
    <subcellularLocation>
        <location evidence="9">Cytoplasm</location>
    </subcellularLocation>
</comment>
<proteinExistence type="inferred from homology"/>
<keyword evidence="3 9" id="KW-0548">Nucleotidyltransferase</keyword>
<evidence type="ECO:0000256" key="6">
    <source>
        <dbReference type="ARBA" id="ARBA00022842"/>
    </source>
</evidence>
<dbReference type="Gene3D" id="3.40.50.620">
    <property type="entry name" value="HUPs"/>
    <property type="match status" value="1"/>
</dbReference>
<feature type="binding site" evidence="9">
    <location>
        <begin position="10"/>
        <end position="11"/>
    </location>
    <ligand>
        <name>ATP</name>
        <dbReference type="ChEBI" id="CHEBI:30616"/>
    </ligand>
</feature>
<evidence type="ECO:0000313" key="11">
    <source>
        <dbReference type="EMBL" id="MBM7556430.1"/>
    </source>
</evidence>
<evidence type="ECO:0000256" key="5">
    <source>
        <dbReference type="ARBA" id="ARBA00022840"/>
    </source>
</evidence>
<evidence type="ECO:0000256" key="9">
    <source>
        <dbReference type="HAMAP-Rule" id="MF_00151"/>
    </source>
</evidence>
<evidence type="ECO:0000259" key="10">
    <source>
        <dbReference type="Pfam" id="PF01467"/>
    </source>
</evidence>
<keyword evidence="4 9" id="KW-0547">Nucleotide-binding</keyword>
<comment type="subunit">
    <text evidence="9">Homohexamer.</text>
</comment>
<dbReference type="GO" id="GO:0005524">
    <property type="term" value="F:ATP binding"/>
    <property type="evidence" value="ECO:0007669"/>
    <property type="project" value="UniProtKB-KW"/>
</dbReference>
<dbReference type="EMBL" id="JAFBDQ010000005">
    <property type="protein sequence ID" value="MBM7556430.1"/>
    <property type="molecule type" value="Genomic_DNA"/>
</dbReference>
<protein>
    <recommendedName>
        <fullName evidence="9">Phosphopantetheine adenylyltransferase</fullName>
        <ecNumber evidence="9">2.7.7.3</ecNumber>
    </recommendedName>
    <alternativeName>
        <fullName evidence="9">Dephospho-CoA pyrophosphorylase</fullName>
    </alternativeName>
    <alternativeName>
        <fullName evidence="9">Pantetheine-phosphate adenylyltransferase</fullName>
        <shortName evidence="9">PPAT</shortName>
    </alternativeName>
</protein>
<feature type="binding site" evidence="9">
    <location>
        <position position="18"/>
    </location>
    <ligand>
        <name>ATP</name>
        <dbReference type="ChEBI" id="CHEBI:30616"/>
    </ligand>
</feature>
<feature type="binding site" evidence="9">
    <location>
        <begin position="124"/>
        <end position="130"/>
    </location>
    <ligand>
        <name>ATP</name>
        <dbReference type="ChEBI" id="CHEBI:30616"/>
    </ligand>
</feature>
<comment type="cofactor">
    <cofactor evidence="9">
        <name>Mg(2+)</name>
        <dbReference type="ChEBI" id="CHEBI:18420"/>
    </cofactor>
</comment>
<comment type="catalytic activity">
    <reaction evidence="8 9">
        <text>(R)-4'-phosphopantetheine + ATP + H(+) = 3'-dephospho-CoA + diphosphate</text>
        <dbReference type="Rhea" id="RHEA:19801"/>
        <dbReference type="ChEBI" id="CHEBI:15378"/>
        <dbReference type="ChEBI" id="CHEBI:30616"/>
        <dbReference type="ChEBI" id="CHEBI:33019"/>
        <dbReference type="ChEBI" id="CHEBI:57328"/>
        <dbReference type="ChEBI" id="CHEBI:61723"/>
        <dbReference type="EC" id="2.7.7.3"/>
    </reaction>
</comment>
<organism evidence="11 12">
    <name type="scientific">Halanaerobacter jeridensis</name>
    <dbReference type="NCBI Taxonomy" id="706427"/>
    <lineage>
        <taxon>Bacteria</taxon>
        <taxon>Bacillati</taxon>
        <taxon>Bacillota</taxon>
        <taxon>Clostridia</taxon>
        <taxon>Halanaerobiales</taxon>
        <taxon>Halobacteroidaceae</taxon>
        <taxon>Halanaerobacter</taxon>
    </lineage>
</organism>
<comment type="function">
    <text evidence="9">Reversibly transfers an adenylyl group from ATP to 4'-phosphopantetheine, yielding dephospho-CoA (dPCoA) and pyrophosphate.</text>
</comment>
<feature type="binding site" evidence="9">
    <location>
        <position position="88"/>
    </location>
    <ligand>
        <name>substrate</name>
    </ligand>
</feature>
<dbReference type="EC" id="2.7.7.3" evidence="9"/>
<evidence type="ECO:0000256" key="1">
    <source>
        <dbReference type="ARBA" id="ARBA00022490"/>
    </source>
</evidence>
<dbReference type="GO" id="GO:0004595">
    <property type="term" value="F:pantetheine-phosphate adenylyltransferase activity"/>
    <property type="evidence" value="ECO:0007669"/>
    <property type="project" value="UniProtKB-UniRule"/>
</dbReference>
<dbReference type="CDD" id="cd02163">
    <property type="entry name" value="PPAT"/>
    <property type="match status" value="1"/>
</dbReference>
<keyword evidence="12" id="KW-1185">Reference proteome</keyword>
<dbReference type="AlphaFoldDB" id="A0A939BMG5"/>
<keyword evidence="6 9" id="KW-0460">Magnesium</keyword>
<dbReference type="InterPro" id="IPR001980">
    <property type="entry name" value="PPAT"/>
</dbReference>
<feature type="domain" description="Cytidyltransferase-like" evidence="10">
    <location>
        <begin position="6"/>
        <end position="134"/>
    </location>
</feature>
<dbReference type="PANTHER" id="PTHR21342">
    <property type="entry name" value="PHOSPHOPANTETHEINE ADENYLYLTRANSFERASE"/>
    <property type="match status" value="1"/>
</dbReference>
<dbReference type="HAMAP" id="MF_00151">
    <property type="entry name" value="PPAT_bact"/>
    <property type="match status" value="1"/>
</dbReference>
<dbReference type="GO" id="GO:0005737">
    <property type="term" value="C:cytoplasm"/>
    <property type="evidence" value="ECO:0007669"/>
    <property type="project" value="UniProtKB-SubCell"/>
</dbReference>
<feature type="binding site" evidence="9">
    <location>
        <position position="42"/>
    </location>
    <ligand>
        <name>substrate</name>
    </ligand>
</feature>
<feature type="binding site" evidence="9">
    <location>
        <begin position="89"/>
        <end position="91"/>
    </location>
    <ligand>
        <name>ATP</name>
        <dbReference type="ChEBI" id="CHEBI:30616"/>
    </ligand>
</feature>
<dbReference type="Proteomes" id="UP000774000">
    <property type="component" value="Unassembled WGS sequence"/>
</dbReference>
<comment type="caution">
    <text evidence="11">The sequence shown here is derived from an EMBL/GenBank/DDBJ whole genome shotgun (WGS) entry which is preliminary data.</text>
</comment>
<feature type="binding site" evidence="9">
    <location>
        <position position="10"/>
    </location>
    <ligand>
        <name>substrate</name>
    </ligand>
</feature>
<dbReference type="RefSeq" id="WP_204701206.1">
    <property type="nucleotide sequence ID" value="NZ_JAFBDQ010000005.1"/>
</dbReference>
<sequence>MAKVAVYPGSFDPVTSGHLDIIKRANNIFDKVIVAVFNNANKEHLFTKEERVEMLEEVLDDKPEIEVDSFTGLLIDYIEQHHGEVIIRGLRAVSDFESEFQMASLNKKLAPEIETLFMMTNTEYAYLSSSAVKEVASFGGCVEELVPDYIIDRLMTKMEEEDKIITESEDSK</sequence>
<keyword evidence="2 9" id="KW-0808">Transferase</keyword>
<evidence type="ECO:0000256" key="2">
    <source>
        <dbReference type="ARBA" id="ARBA00022679"/>
    </source>
</evidence>
<evidence type="ECO:0000256" key="4">
    <source>
        <dbReference type="ARBA" id="ARBA00022741"/>
    </source>
</evidence>
<comment type="similarity">
    <text evidence="9">Belongs to the bacterial CoaD family.</text>
</comment>
<gene>
    <name evidence="9" type="primary">coaD</name>
    <name evidence="11" type="ORF">JOC47_001273</name>
</gene>
<keyword evidence="1 9" id="KW-0963">Cytoplasm</keyword>
<dbReference type="GO" id="GO:0015937">
    <property type="term" value="P:coenzyme A biosynthetic process"/>
    <property type="evidence" value="ECO:0007669"/>
    <property type="project" value="UniProtKB-UniRule"/>
</dbReference>
<feature type="binding site" evidence="9">
    <location>
        <position position="74"/>
    </location>
    <ligand>
        <name>substrate</name>
    </ligand>
</feature>
<dbReference type="SUPFAM" id="SSF52374">
    <property type="entry name" value="Nucleotidylyl transferase"/>
    <property type="match status" value="1"/>
</dbReference>
<keyword evidence="5 9" id="KW-0067">ATP-binding</keyword>